<dbReference type="Proteomes" id="UP001465668">
    <property type="component" value="Unassembled WGS sequence"/>
</dbReference>
<keyword evidence="1" id="KW-0732">Signal</keyword>
<organism evidence="2 3">
    <name type="scientific">Seiridium cardinale</name>
    <dbReference type="NCBI Taxonomy" id="138064"/>
    <lineage>
        <taxon>Eukaryota</taxon>
        <taxon>Fungi</taxon>
        <taxon>Dikarya</taxon>
        <taxon>Ascomycota</taxon>
        <taxon>Pezizomycotina</taxon>
        <taxon>Sordariomycetes</taxon>
        <taxon>Xylariomycetidae</taxon>
        <taxon>Amphisphaeriales</taxon>
        <taxon>Sporocadaceae</taxon>
        <taxon>Seiridium</taxon>
    </lineage>
</organism>
<dbReference type="InterPro" id="IPR014718">
    <property type="entry name" value="GH-type_carb-bd"/>
</dbReference>
<accession>A0ABR2XGU7</accession>
<evidence type="ECO:0000313" key="3">
    <source>
        <dbReference type="Proteomes" id="UP001465668"/>
    </source>
</evidence>
<reference evidence="2 3" key="1">
    <citation type="submission" date="2024-02" db="EMBL/GenBank/DDBJ databases">
        <title>First draft genome assembly of two strains of Seiridium cardinale.</title>
        <authorList>
            <person name="Emiliani G."/>
            <person name="Scali E."/>
        </authorList>
    </citation>
    <scope>NUCLEOTIDE SEQUENCE [LARGE SCALE GENOMIC DNA]</scope>
    <source>
        <strain evidence="2 3">BM-138-000479</strain>
    </source>
</reference>
<dbReference type="InterPro" id="IPR011013">
    <property type="entry name" value="Gal_mutarotase_sf_dom"/>
</dbReference>
<feature type="signal peptide" evidence="1">
    <location>
        <begin position="1"/>
        <end position="17"/>
    </location>
</feature>
<proteinExistence type="predicted"/>
<evidence type="ECO:0000313" key="2">
    <source>
        <dbReference type="EMBL" id="KAK9773008.1"/>
    </source>
</evidence>
<protein>
    <submittedName>
        <fullName evidence="2">Galactose mutarotase-like domain-containing protein</fullName>
    </submittedName>
</protein>
<feature type="chain" id="PRO_5047444723" evidence="1">
    <location>
        <begin position="18"/>
        <end position="179"/>
    </location>
</feature>
<keyword evidence="3" id="KW-1185">Reference proteome</keyword>
<comment type="caution">
    <text evidence="2">The sequence shown here is derived from an EMBL/GenBank/DDBJ whole genome shotgun (WGS) entry which is preliminary data.</text>
</comment>
<evidence type="ECO:0000256" key="1">
    <source>
        <dbReference type="SAM" id="SignalP"/>
    </source>
</evidence>
<gene>
    <name evidence="2" type="ORF">SCAR479_10338</name>
</gene>
<dbReference type="Gene3D" id="2.70.98.10">
    <property type="match status" value="1"/>
</dbReference>
<sequence>MGRQLLTLIAGAVLITGQTVPQPGADGKYTISTSNIKAQTHPLYLLFSGHYLQADQGALPLGKILIGSVGNINDFASTPDMQLGHATGQLGFEGHCGADGACEGYNSYWLVENVPCNAVVARLTSPFSGVKAELRTDQPGVVVYLCNWFNGTAAPKRTQGLSDRRNVTRSPWAALEAQG</sequence>
<name>A0ABR2XGU7_9PEZI</name>
<dbReference type="SUPFAM" id="SSF74650">
    <property type="entry name" value="Galactose mutarotase-like"/>
    <property type="match status" value="1"/>
</dbReference>
<dbReference type="EMBL" id="JARVKM010000055">
    <property type="protein sequence ID" value="KAK9773008.1"/>
    <property type="molecule type" value="Genomic_DNA"/>
</dbReference>